<dbReference type="Gene3D" id="4.10.410.10">
    <property type="entry name" value="Pancreatic trypsin inhibitor Kunitz domain"/>
    <property type="match status" value="1"/>
</dbReference>
<name>A0A131YWC4_RHIAP</name>
<feature type="signal peptide" evidence="1">
    <location>
        <begin position="1"/>
        <end position="25"/>
    </location>
</feature>
<organism evidence="2">
    <name type="scientific">Rhipicephalus appendiculatus</name>
    <name type="common">Brown ear tick</name>
    <dbReference type="NCBI Taxonomy" id="34631"/>
    <lineage>
        <taxon>Eukaryota</taxon>
        <taxon>Metazoa</taxon>
        <taxon>Ecdysozoa</taxon>
        <taxon>Arthropoda</taxon>
        <taxon>Chelicerata</taxon>
        <taxon>Arachnida</taxon>
        <taxon>Acari</taxon>
        <taxon>Parasitiformes</taxon>
        <taxon>Ixodida</taxon>
        <taxon>Ixodoidea</taxon>
        <taxon>Ixodidae</taxon>
        <taxon>Rhipicephalinae</taxon>
        <taxon>Rhipicephalus</taxon>
        <taxon>Rhipicephalus</taxon>
    </lineage>
</organism>
<dbReference type="AlphaFoldDB" id="A0A131YWC4"/>
<feature type="chain" id="PRO_5007286184" evidence="1">
    <location>
        <begin position="26"/>
        <end position="181"/>
    </location>
</feature>
<protein>
    <submittedName>
        <fullName evidence="2">Pancreatic trypsin inhibitor</fullName>
    </submittedName>
</protein>
<dbReference type="InterPro" id="IPR036880">
    <property type="entry name" value="Kunitz_BPTI_sf"/>
</dbReference>
<sequence>MMRLRIILVETPALMTLLIIGQITGEGLPSESPAPTCETPMEPFYEDINDDDVIPLYIYNKTSGLCKDTLIKKGRNTFTSLFSCVSQCRTGQGSPNCVGDPVGVANNSYAEIYKNMYSEPYNEPYEAFFYNVSSMQCQNYSAIGPEPYYDNVTNFFSLYETCEEECSGFNITTIYGNCSTN</sequence>
<dbReference type="EMBL" id="GEDV01006346">
    <property type="protein sequence ID" value="JAP82211.1"/>
    <property type="molecule type" value="Transcribed_RNA"/>
</dbReference>
<keyword evidence="1" id="KW-0732">Signal</keyword>
<reference evidence="2" key="1">
    <citation type="journal article" date="2016" name="Ticks Tick Borne Dis.">
        <title>De novo assembly and annotation of the salivary gland transcriptome of Rhipicephalus appendiculatus male and female ticks during blood feeding.</title>
        <authorList>
            <person name="de Castro M.H."/>
            <person name="de Klerk D."/>
            <person name="Pienaar R."/>
            <person name="Latif A.A."/>
            <person name="Rees D.J."/>
            <person name="Mans B.J."/>
        </authorList>
    </citation>
    <scope>NUCLEOTIDE SEQUENCE</scope>
    <source>
        <tissue evidence="2">Salivary glands</tissue>
    </source>
</reference>
<evidence type="ECO:0000256" key="1">
    <source>
        <dbReference type="SAM" id="SignalP"/>
    </source>
</evidence>
<dbReference type="GO" id="GO:0004867">
    <property type="term" value="F:serine-type endopeptidase inhibitor activity"/>
    <property type="evidence" value="ECO:0007669"/>
    <property type="project" value="InterPro"/>
</dbReference>
<accession>A0A131YWC4</accession>
<proteinExistence type="predicted"/>
<evidence type="ECO:0000313" key="2">
    <source>
        <dbReference type="EMBL" id="JAP82211.1"/>
    </source>
</evidence>
<dbReference type="SUPFAM" id="SSF57362">
    <property type="entry name" value="BPTI-like"/>
    <property type="match status" value="1"/>
</dbReference>